<dbReference type="Proteomes" id="UP000176944">
    <property type="component" value="Chromosome"/>
</dbReference>
<reference evidence="2" key="1">
    <citation type="submission" date="2016-10" db="EMBL/GenBank/DDBJ databases">
        <title>Comparative genomics uncovers the prolific and rare metabolic potential of the cyanobacterial genus Moorea.</title>
        <authorList>
            <person name="Leao T."/>
            <person name="Castelao G."/>
            <person name="Korobeynikov A."/>
            <person name="Monroe E.A."/>
            <person name="Podell S."/>
            <person name="Glukhov E."/>
            <person name="Allen E."/>
            <person name="Gerwick W.H."/>
            <person name="Gerwick L."/>
        </authorList>
    </citation>
    <scope>NUCLEOTIDE SEQUENCE [LARGE SCALE GENOMIC DNA]</scope>
    <source>
        <strain evidence="2">JHB</strain>
    </source>
</reference>
<sequence>MIQGEFNNRGELFFEVGLISADGEIVPVMAMLDTGFTGWLAIDNQDADSLGWRNYNYTRDMQTARGEAQFNLYEGKVVIEEEEFTVEVLGGNELVNIILGVLWLRTKRLVVDFPMGVLTLG</sequence>
<dbReference type="GO" id="GO:0008233">
    <property type="term" value="F:peptidase activity"/>
    <property type="evidence" value="ECO:0007669"/>
    <property type="project" value="UniProtKB-KW"/>
</dbReference>
<dbReference type="GO" id="GO:0006508">
    <property type="term" value="P:proteolysis"/>
    <property type="evidence" value="ECO:0007669"/>
    <property type="project" value="UniProtKB-KW"/>
</dbReference>
<gene>
    <name evidence="1" type="ORF">BJP36_12400</name>
</gene>
<dbReference type="EMBL" id="CP017708">
    <property type="protein sequence ID" value="AOY80602.1"/>
    <property type="molecule type" value="Genomic_DNA"/>
</dbReference>
<keyword evidence="1" id="KW-0378">Hydrolase</keyword>
<dbReference type="InterPro" id="IPR021109">
    <property type="entry name" value="Peptidase_aspartic_dom_sf"/>
</dbReference>
<proteinExistence type="predicted"/>
<evidence type="ECO:0000313" key="1">
    <source>
        <dbReference type="EMBL" id="AOY80602.1"/>
    </source>
</evidence>
<evidence type="ECO:0000313" key="2">
    <source>
        <dbReference type="Proteomes" id="UP000176944"/>
    </source>
</evidence>
<protein>
    <submittedName>
        <fullName evidence="1">Aspartyl protease</fullName>
    </submittedName>
</protein>
<dbReference type="AlphaFoldDB" id="A0A1D9FYZ4"/>
<keyword evidence="1" id="KW-0645">Protease</keyword>
<organism evidence="1 2">
    <name type="scientific">Moorena producens (strain JHB)</name>
    <dbReference type="NCBI Taxonomy" id="1454205"/>
    <lineage>
        <taxon>Bacteria</taxon>
        <taxon>Bacillati</taxon>
        <taxon>Cyanobacteriota</taxon>
        <taxon>Cyanophyceae</taxon>
        <taxon>Coleofasciculales</taxon>
        <taxon>Coleofasciculaceae</taxon>
        <taxon>Moorena</taxon>
    </lineage>
</organism>
<accession>A0A1D9FYZ4</accession>
<dbReference type="Gene3D" id="2.40.70.10">
    <property type="entry name" value="Acid Proteases"/>
    <property type="match status" value="1"/>
</dbReference>
<name>A0A1D9FYZ4_MOOP1</name>